<protein>
    <submittedName>
        <fullName evidence="1">SDR family NAD(P)-dependent oxidoreductase</fullName>
    </submittedName>
</protein>
<dbReference type="EMBL" id="CP146022">
    <property type="protein sequence ID" value="WWQ62230.1"/>
    <property type="molecule type" value="Genomic_DNA"/>
</dbReference>
<dbReference type="Proteomes" id="UP001432251">
    <property type="component" value="Chromosome"/>
</dbReference>
<name>A0ACD5A570_9ACTN</name>
<evidence type="ECO:0000313" key="1">
    <source>
        <dbReference type="EMBL" id="WWQ62230.1"/>
    </source>
</evidence>
<organism evidence="1 2">
    <name type="scientific">Streptomyces citrinus</name>
    <dbReference type="NCBI Taxonomy" id="3118173"/>
    <lineage>
        <taxon>Bacteria</taxon>
        <taxon>Bacillati</taxon>
        <taxon>Actinomycetota</taxon>
        <taxon>Actinomycetes</taxon>
        <taxon>Kitasatosporales</taxon>
        <taxon>Streptomycetaceae</taxon>
        <taxon>Streptomyces</taxon>
    </lineage>
</organism>
<keyword evidence="2" id="KW-1185">Reference proteome</keyword>
<reference evidence="1" key="1">
    <citation type="journal article" date="2025" name="Int. J. Syst. Evol. Microbiol.">
        <title>Streptomyces citrinus sp. nov., with yellow diffusible pigment.</title>
        <authorList>
            <person name="He Y."/>
            <person name="Yang E."/>
            <person name="Xu J."/>
            <person name="Sun Y."/>
            <person name="Sun L."/>
        </authorList>
    </citation>
    <scope>NUCLEOTIDE SEQUENCE</scope>
    <source>
        <strain evidence="1">Q6</strain>
    </source>
</reference>
<accession>A0ACD5A570</accession>
<gene>
    <name evidence="1" type="ORF">V2W30_01830</name>
</gene>
<evidence type="ECO:0000313" key="2">
    <source>
        <dbReference type="Proteomes" id="UP001432251"/>
    </source>
</evidence>
<sequence>MSTQTATAQHPIDSPFSAASTADEVMAGVDLSGRTAVVTGGYSGLGLETVRALAAAGARVIVPARRPESAREALAGLPGASCEIVPMDLTDLADVRSAAARIREATDRIDFLMAVAGVMATSERRVGPGWEYQLAANHLGHFALVSELYPLLRAAHGARVVVYSSAGHAITDFRWHDPHFRTGYDRWEAYGQAKTANVLFAVHLDAIGRDDGVRAFALHPGSIITGLQRELTQPELIDLGWVDERGTVIGAGFKTPSQGAATGLWAATSPLLADRGGLYLEDCEVARVTYDDRPMDEGRVRGYAVDPASAARLWELSVAATGAGPIG</sequence>
<proteinExistence type="predicted"/>